<keyword evidence="1" id="KW-0732">Signal</keyword>
<reference evidence="2 3" key="1">
    <citation type="submission" date="2018-08" db="EMBL/GenBank/DDBJ databases">
        <title>Draft genome of the lignicolous fungus Coniochaeta pulveracea.</title>
        <authorList>
            <person name="Borstlap C.J."/>
            <person name="De Witt R.N."/>
            <person name="Botha A."/>
            <person name="Volschenk H."/>
        </authorList>
    </citation>
    <scope>NUCLEOTIDE SEQUENCE [LARGE SCALE GENOMIC DNA]</scope>
    <source>
        <strain evidence="2 3">CAB683</strain>
    </source>
</reference>
<dbReference type="OrthoDB" id="4410170at2759"/>
<comment type="caution">
    <text evidence="2">The sequence shown here is derived from an EMBL/GenBank/DDBJ whole genome shotgun (WGS) entry which is preliminary data.</text>
</comment>
<sequence length="88" mass="9324">MKVSTIIASSILAMAPGTFAWTCNSGQPCVANNNWYNIRGITVHESCTRMNDGGTIYRSGESCAFFTDGAGTIFHGRESSLSGSELAP</sequence>
<evidence type="ECO:0000313" key="3">
    <source>
        <dbReference type="Proteomes" id="UP000275385"/>
    </source>
</evidence>
<gene>
    <name evidence="2" type="ORF">DL546_005706</name>
</gene>
<feature type="signal peptide" evidence="1">
    <location>
        <begin position="1"/>
        <end position="20"/>
    </location>
</feature>
<proteinExistence type="predicted"/>
<name>A0A420Y557_9PEZI</name>
<accession>A0A420Y557</accession>
<evidence type="ECO:0000256" key="1">
    <source>
        <dbReference type="SAM" id="SignalP"/>
    </source>
</evidence>
<dbReference type="AlphaFoldDB" id="A0A420Y557"/>
<protein>
    <submittedName>
        <fullName evidence="2">Uncharacterized protein</fullName>
    </submittedName>
</protein>
<organism evidence="2 3">
    <name type="scientific">Coniochaeta pulveracea</name>
    <dbReference type="NCBI Taxonomy" id="177199"/>
    <lineage>
        <taxon>Eukaryota</taxon>
        <taxon>Fungi</taxon>
        <taxon>Dikarya</taxon>
        <taxon>Ascomycota</taxon>
        <taxon>Pezizomycotina</taxon>
        <taxon>Sordariomycetes</taxon>
        <taxon>Sordariomycetidae</taxon>
        <taxon>Coniochaetales</taxon>
        <taxon>Coniochaetaceae</taxon>
        <taxon>Coniochaeta</taxon>
    </lineage>
</organism>
<dbReference type="Proteomes" id="UP000275385">
    <property type="component" value="Unassembled WGS sequence"/>
</dbReference>
<feature type="chain" id="PRO_5019255632" evidence="1">
    <location>
        <begin position="21"/>
        <end position="88"/>
    </location>
</feature>
<evidence type="ECO:0000313" key="2">
    <source>
        <dbReference type="EMBL" id="RKU42880.1"/>
    </source>
</evidence>
<dbReference type="EMBL" id="QVQW01000050">
    <property type="protein sequence ID" value="RKU42880.1"/>
    <property type="molecule type" value="Genomic_DNA"/>
</dbReference>
<keyword evidence="3" id="KW-1185">Reference proteome</keyword>